<dbReference type="HOGENOM" id="CLU_1635343_0_0_1"/>
<evidence type="ECO:0000313" key="2">
    <source>
        <dbReference type="Proteomes" id="UP000016933"/>
    </source>
</evidence>
<protein>
    <submittedName>
        <fullName evidence="1">Uncharacterized protein</fullName>
    </submittedName>
</protein>
<dbReference type="EMBL" id="KB446536">
    <property type="protein sequence ID" value="EME47981.1"/>
    <property type="molecule type" value="Genomic_DNA"/>
</dbReference>
<name>N1PWR5_DOTSN</name>
<dbReference type="AlphaFoldDB" id="N1PWR5"/>
<evidence type="ECO:0000313" key="1">
    <source>
        <dbReference type="EMBL" id="EME47981.1"/>
    </source>
</evidence>
<reference evidence="1 2" key="2">
    <citation type="journal article" date="2012" name="PLoS Pathog.">
        <title>Diverse lifestyles and strategies of plant pathogenesis encoded in the genomes of eighteen Dothideomycetes fungi.</title>
        <authorList>
            <person name="Ohm R.A."/>
            <person name="Feau N."/>
            <person name="Henrissat B."/>
            <person name="Schoch C.L."/>
            <person name="Horwitz B.A."/>
            <person name="Barry K.W."/>
            <person name="Condon B.J."/>
            <person name="Copeland A.C."/>
            <person name="Dhillon B."/>
            <person name="Glaser F."/>
            <person name="Hesse C.N."/>
            <person name="Kosti I."/>
            <person name="LaButti K."/>
            <person name="Lindquist E.A."/>
            <person name="Lucas S."/>
            <person name="Salamov A.A."/>
            <person name="Bradshaw R.E."/>
            <person name="Ciuffetti L."/>
            <person name="Hamelin R.C."/>
            <person name="Kema G.H.J."/>
            <person name="Lawrence C."/>
            <person name="Scott J.A."/>
            <person name="Spatafora J.W."/>
            <person name="Turgeon B.G."/>
            <person name="de Wit P.J.G.M."/>
            <person name="Zhong S."/>
            <person name="Goodwin S.B."/>
            <person name="Grigoriev I.V."/>
        </authorList>
    </citation>
    <scope>NUCLEOTIDE SEQUENCE [LARGE SCALE GENOMIC DNA]</scope>
    <source>
        <strain evidence="2">NZE10 / CBS 128990</strain>
    </source>
</reference>
<accession>N1PWR5</accession>
<proteinExistence type="predicted"/>
<organism evidence="1 2">
    <name type="scientific">Dothistroma septosporum (strain NZE10 / CBS 128990)</name>
    <name type="common">Red band needle blight fungus</name>
    <name type="synonym">Mycosphaerella pini</name>
    <dbReference type="NCBI Taxonomy" id="675120"/>
    <lineage>
        <taxon>Eukaryota</taxon>
        <taxon>Fungi</taxon>
        <taxon>Dikarya</taxon>
        <taxon>Ascomycota</taxon>
        <taxon>Pezizomycotina</taxon>
        <taxon>Dothideomycetes</taxon>
        <taxon>Dothideomycetidae</taxon>
        <taxon>Mycosphaerellales</taxon>
        <taxon>Mycosphaerellaceae</taxon>
        <taxon>Dothistroma</taxon>
    </lineage>
</organism>
<reference evidence="2" key="1">
    <citation type="journal article" date="2012" name="PLoS Genet.">
        <title>The genomes of the fungal plant pathogens Cladosporium fulvum and Dothistroma septosporum reveal adaptation to different hosts and lifestyles but also signatures of common ancestry.</title>
        <authorList>
            <person name="de Wit P.J.G.M."/>
            <person name="van der Burgt A."/>
            <person name="Oekmen B."/>
            <person name="Stergiopoulos I."/>
            <person name="Abd-Elsalam K.A."/>
            <person name="Aerts A.L."/>
            <person name="Bahkali A.H."/>
            <person name="Beenen H.G."/>
            <person name="Chettri P."/>
            <person name="Cox M.P."/>
            <person name="Datema E."/>
            <person name="de Vries R.P."/>
            <person name="Dhillon B."/>
            <person name="Ganley A.R."/>
            <person name="Griffiths S.A."/>
            <person name="Guo Y."/>
            <person name="Hamelin R.C."/>
            <person name="Henrissat B."/>
            <person name="Kabir M.S."/>
            <person name="Jashni M.K."/>
            <person name="Kema G."/>
            <person name="Klaubauf S."/>
            <person name="Lapidus A."/>
            <person name="Levasseur A."/>
            <person name="Lindquist E."/>
            <person name="Mehrabi R."/>
            <person name="Ohm R.A."/>
            <person name="Owen T.J."/>
            <person name="Salamov A."/>
            <person name="Schwelm A."/>
            <person name="Schijlen E."/>
            <person name="Sun H."/>
            <person name="van den Burg H.A."/>
            <person name="van Ham R.C.H.J."/>
            <person name="Zhang S."/>
            <person name="Goodwin S.B."/>
            <person name="Grigoriev I.V."/>
            <person name="Collemare J."/>
            <person name="Bradshaw R.E."/>
        </authorList>
    </citation>
    <scope>NUCLEOTIDE SEQUENCE [LARGE SCALE GENOMIC DNA]</scope>
    <source>
        <strain evidence="2">NZE10 / CBS 128990</strain>
    </source>
</reference>
<dbReference type="eggNOG" id="ENOG502R9M9">
    <property type="taxonomic scope" value="Eukaryota"/>
</dbReference>
<dbReference type="Proteomes" id="UP000016933">
    <property type="component" value="Unassembled WGS sequence"/>
</dbReference>
<sequence length="162" mass="18349">MFRLLRGDLWVLCTEKACSVSSESTHNLLRCDGNNEVNSTNLDDALLRFDPLEYTWDLVICVVRGSGHGKVETSTYNKEGRPRALLEAYWRRFGQTAGLPEQYDSDHEEFQRGAWVPYFKEMESQAESPSSVGGALQHPQCAASWRKSITQRRRAPVASYGC</sequence>
<keyword evidence="2" id="KW-1185">Reference proteome</keyword>
<gene>
    <name evidence="1" type="ORF">DOTSEDRAFT_42273</name>
</gene>